<dbReference type="Proteomes" id="UP000266721">
    <property type="component" value="Unassembled WGS sequence"/>
</dbReference>
<evidence type="ECO:0000313" key="1">
    <source>
        <dbReference type="EMBL" id="OPL20828.1"/>
    </source>
</evidence>
<protein>
    <submittedName>
        <fullName evidence="1">Uncharacterized protein</fullName>
    </submittedName>
</protein>
<dbReference type="AlphaFoldDB" id="A0A409V743"/>
<keyword evidence="2" id="KW-1185">Reference proteome</keyword>
<evidence type="ECO:0000313" key="2">
    <source>
        <dbReference type="Proteomes" id="UP000266721"/>
    </source>
</evidence>
<gene>
    <name evidence="1" type="ORF">AM593_09181</name>
</gene>
<accession>A0A409V743</accession>
<feature type="non-terminal residue" evidence="1">
    <location>
        <position position="1"/>
    </location>
</feature>
<name>A0A409V743_MYTGA</name>
<dbReference type="EMBL" id="KV599613">
    <property type="protein sequence ID" value="OPL20828.1"/>
    <property type="molecule type" value="Genomic_DNA"/>
</dbReference>
<organism evidence="1 2">
    <name type="scientific">Mytilus galloprovincialis</name>
    <name type="common">Mediterranean mussel</name>
    <dbReference type="NCBI Taxonomy" id="29158"/>
    <lineage>
        <taxon>Eukaryota</taxon>
        <taxon>Metazoa</taxon>
        <taxon>Spiralia</taxon>
        <taxon>Lophotrochozoa</taxon>
        <taxon>Mollusca</taxon>
        <taxon>Bivalvia</taxon>
        <taxon>Autobranchia</taxon>
        <taxon>Pteriomorphia</taxon>
        <taxon>Mytilida</taxon>
        <taxon>Mytiloidea</taxon>
        <taxon>Mytilidae</taxon>
        <taxon>Mytilinae</taxon>
        <taxon>Mytilus</taxon>
    </lineage>
</organism>
<sequence>MKGMNTIIASLSGEKVTEKKCRKRLAMKLNIPIRRISGGRRIRTRILRSDHFCWSFTKRKTRADALSEDVKRQVFEYWQKSGISRPTGNKSDVKRERLGPNIYASHMIHILEKTQTEVYTDFKIENPEINISQRSFENCKPFFVRPVRQKDRQTCCCRYHVEIKAAFKTCMSFRKKYYPKKKLKIMYLQIAHVDNFKLLDEESDESESAMDVKWEKFEYINFNVKGGPQDAAGGILKRQADTSIAVLRGRCLFTDDSDYDYFLLLVKKTLNVLSKSSTDSWGTRLPRGTEVFSGLYYDRQADPLQYKLIEKKTAVVPADSLVYISAELNGTAILTLPESIHLDILKCINERCCREE</sequence>
<proteinExistence type="predicted"/>
<reference evidence="1 2" key="1">
    <citation type="journal article" date="2016" name="PLoS ONE">
        <title>A First Insight into the Genome of the Filter-Feeder Mussel Mytilus galloprovincialis.</title>
        <authorList>
            <person name="Murgarella M."/>
            <person name="Puiu D."/>
            <person name="Novoa B."/>
            <person name="Figueras A."/>
            <person name="Posada D."/>
            <person name="Canchaya C."/>
        </authorList>
    </citation>
    <scope>NUCLEOTIDE SEQUENCE [LARGE SCALE GENOMIC DNA]</scope>
    <source>
        <tissue evidence="1">Muscle</tissue>
    </source>
</reference>